<reference evidence="8" key="1">
    <citation type="submission" date="2023-07" db="EMBL/GenBank/DDBJ databases">
        <title>Genomic Encyclopedia of Type Strains, Phase IV (KMG-IV): sequencing the most valuable type-strain genomes for metagenomic binning, comparative biology and taxonomic classification.</title>
        <authorList>
            <person name="Goeker M."/>
        </authorList>
    </citation>
    <scope>NUCLEOTIDE SEQUENCE</scope>
    <source>
        <strain evidence="8">DSM 21202</strain>
    </source>
</reference>
<feature type="binding site" evidence="6">
    <location>
        <position position="262"/>
    </location>
    <ligand>
        <name>S-adenosyl-L-methionine</name>
        <dbReference type="ChEBI" id="CHEBI:59789"/>
    </ligand>
</feature>
<accession>A0AAE3VLH8</accession>
<evidence type="ECO:0000313" key="9">
    <source>
        <dbReference type="Proteomes" id="UP001229244"/>
    </source>
</evidence>
<dbReference type="PANTHER" id="PTHR11061">
    <property type="entry name" value="RNA M5U METHYLTRANSFERASE"/>
    <property type="match status" value="1"/>
</dbReference>
<keyword evidence="4 6" id="KW-0949">S-adenosyl-L-methionine</keyword>
<keyword evidence="1" id="KW-0408">Iron</keyword>
<evidence type="ECO:0000256" key="2">
    <source>
        <dbReference type="ARBA" id="ARBA00022603"/>
    </source>
</evidence>
<feature type="binding site" evidence="6">
    <location>
        <position position="289"/>
    </location>
    <ligand>
        <name>S-adenosyl-L-methionine</name>
        <dbReference type="ChEBI" id="CHEBI:59789"/>
    </ligand>
</feature>
<comment type="caution">
    <text evidence="8">The sequence shown here is derived from an EMBL/GenBank/DDBJ whole genome shotgun (WGS) entry which is preliminary data.</text>
</comment>
<keyword evidence="3 6" id="KW-0808">Transferase</keyword>
<sequence>MRRQQSRRKSRAKPAAPPRALTVTIAELGHQGDGVVASEPPLYVPLTLPGEIVDVEAVGARGTVKTVRQASPDRVSPPCPHFGVCGGCSVQHMDQTAYLAWKQALVAGALAARGLDVPVDPVVPARPGTRRRAVVAARSAGRQVRLGYHGRMSHDLADIESCLILTPGLQALLPTLRQLVPMFARPKDELRLTVTETSTGFDLALAGGNEPGHQAIAELAGIMDRAGIARVTLDGETVANLTEPMVKIGTARVALPAGGFLQATVDAETSLAEAVGQALAGGKRCVDLFAGVGTFALRLAETMPVHMAESEASHLEAGVAAGKRTEGLKPVSGEVRDLFAFPLSAKELSRYDALVFDPPRAGAAAQAAEIAASGVKRVAAVSCNPATLARDLRILVDGGYVVDRVAPVDQFLYAPHIEVVATLSRPGK</sequence>
<evidence type="ECO:0000313" key="8">
    <source>
        <dbReference type="EMBL" id="MDQ0314359.1"/>
    </source>
</evidence>
<dbReference type="Gene3D" id="3.40.50.150">
    <property type="entry name" value="Vaccinia Virus protein VP39"/>
    <property type="match status" value="1"/>
</dbReference>
<dbReference type="PROSITE" id="PS51687">
    <property type="entry name" value="SAM_MT_RNA_M5U"/>
    <property type="match status" value="1"/>
</dbReference>
<dbReference type="SUPFAM" id="SSF53335">
    <property type="entry name" value="S-adenosyl-L-methionine-dependent methyltransferases"/>
    <property type="match status" value="1"/>
</dbReference>
<keyword evidence="2 6" id="KW-0489">Methyltransferase</keyword>
<evidence type="ECO:0000256" key="5">
    <source>
        <dbReference type="ARBA" id="ARBA00023014"/>
    </source>
</evidence>
<keyword evidence="1" id="KW-0479">Metal-binding</keyword>
<dbReference type="InterPro" id="IPR012340">
    <property type="entry name" value="NA-bd_OB-fold"/>
</dbReference>
<dbReference type="InterPro" id="IPR030390">
    <property type="entry name" value="MeTrfase_TrmA_AS"/>
</dbReference>
<dbReference type="Gene3D" id="2.40.50.1070">
    <property type="match status" value="1"/>
</dbReference>
<evidence type="ECO:0000256" key="6">
    <source>
        <dbReference type="PROSITE-ProRule" id="PRU01024"/>
    </source>
</evidence>
<dbReference type="GO" id="GO:0070475">
    <property type="term" value="P:rRNA base methylation"/>
    <property type="evidence" value="ECO:0007669"/>
    <property type="project" value="TreeGrafter"/>
</dbReference>
<feature type="binding site" evidence="6">
    <location>
        <position position="309"/>
    </location>
    <ligand>
        <name>S-adenosyl-L-methionine</name>
        <dbReference type="ChEBI" id="CHEBI:59789"/>
    </ligand>
</feature>
<proteinExistence type="inferred from homology"/>
<evidence type="ECO:0000256" key="4">
    <source>
        <dbReference type="ARBA" id="ARBA00022691"/>
    </source>
</evidence>
<dbReference type="EC" id="2.1.1.190" evidence="8"/>
<feature type="active site" evidence="7">
    <location>
        <position position="383"/>
    </location>
</feature>
<protein>
    <submittedName>
        <fullName evidence="8">23S rRNA (Uracil1939-C5)-methyltransferase</fullName>
        <ecNumber evidence="8">2.1.1.190</ecNumber>
    </submittedName>
</protein>
<name>A0AAE3VLH8_9HYPH</name>
<dbReference type="Pfam" id="PF05958">
    <property type="entry name" value="tRNA_U5-meth_tr"/>
    <property type="match status" value="1"/>
</dbReference>
<feature type="binding site" evidence="6">
    <location>
        <position position="357"/>
    </location>
    <ligand>
        <name>S-adenosyl-L-methionine</name>
        <dbReference type="ChEBI" id="CHEBI:59789"/>
    </ligand>
</feature>
<dbReference type="InterPro" id="IPR029063">
    <property type="entry name" value="SAM-dependent_MTases_sf"/>
</dbReference>
<dbReference type="EMBL" id="JAUSUL010000001">
    <property type="protein sequence ID" value="MDQ0314359.1"/>
    <property type="molecule type" value="Genomic_DNA"/>
</dbReference>
<evidence type="ECO:0000256" key="7">
    <source>
        <dbReference type="PROSITE-ProRule" id="PRU10015"/>
    </source>
</evidence>
<evidence type="ECO:0000256" key="3">
    <source>
        <dbReference type="ARBA" id="ARBA00022679"/>
    </source>
</evidence>
<dbReference type="GO" id="GO:0051539">
    <property type="term" value="F:4 iron, 4 sulfur cluster binding"/>
    <property type="evidence" value="ECO:0007669"/>
    <property type="project" value="UniProtKB-KW"/>
</dbReference>
<dbReference type="AlphaFoldDB" id="A0AAE3VLH8"/>
<feature type="active site" description="Nucleophile" evidence="6">
    <location>
        <position position="383"/>
    </location>
</feature>
<comment type="similarity">
    <text evidence="6">Belongs to the class I-like SAM-binding methyltransferase superfamily. RNA M5U methyltransferase family.</text>
</comment>
<dbReference type="InterPro" id="IPR010280">
    <property type="entry name" value="U5_MeTrfase_fam"/>
</dbReference>
<gene>
    <name evidence="8" type="ORF">J2S73_000796</name>
</gene>
<keyword evidence="9" id="KW-1185">Reference proteome</keyword>
<dbReference type="PROSITE" id="PS01230">
    <property type="entry name" value="TRMA_1"/>
    <property type="match status" value="1"/>
</dbReference>
<dbReference type="Gene3D" id="2.40.50.140">
    <property type="entry name" value="Nucleic acid-binding proteins"/>
    <property type="match status" value="1"/>
</dbReference>
<dbReference type="GO" id="GO:0070041">
    <property type="term" value="F:rRNA (uridine-C5-)-methyltransferase activity"/>
    <property type="evidence" value="ECO:0007669"/>
    <property type="project" value="TreeGrafter"/>
</dbReference>
<dbReference type="PANTHER" id="PTHR11061:SF49">
    <property type="entry name" value="23S RRNA (URACIL(1939)-C(5))-METHYLTRANSFERASE RLMD"/>
    <property type="match status" value="1"/>
</dbReference>
<dbReference type="Proteomes" id="UP001229244">
    <property type="component" value="Unassembled WGS sequence"/>
</dbReference>
<organism evidence="8 9">
    <name type="scientific">Amorphus orientalis</name>
    <dbReference type="NCBI Taxonomy" id="649198"/>
    <lineage>
        <taxon>Bacteria</taxon>
        <taxon>Pseudomonadati</taxon>
        <taxon>Pseudomonadota</taxon>
        <taxon>Alphaproteobacteria</taxon>
        <taxon>Hyphomicrobiales</taxon>
        <taxon>Amorphaceae</taxon>
        <taxon>Amorphus</taxon>
    </lineage>
</organism>
<evidence type="ECO:0000256" key="1">
    <source>
        <dbReference type="ARBA" id="ARBA00022485"/>
    </source>
</evidence>
<keyword evidence="1" id="KW-0004">4Fe-4S</keyword>
<dbReference type="RefSeq" id="WP_306884131.1">
    <property type="nucleotide sequence ID" value="NZ_JAUSUL010000001.1"/>
</dbReference>
<keyword evidence="5" id="KW-0411">Iron-sulfur</keyword>